<name>A0A0S4LKF1_9BACT</name>
<evidence type="ECO:0000313" key="2">
    <source>
        <dbReference type="Proteomes" id="UP000198736"/>
    </source>
</evidence>
<gene>
    <name evidence="1" type="ORF">COMA2_40172</name>
</gene>
<sequence>MSGHTQTVQTILVNLLPELAQSAVLLRHQKRGIPSNAPFDKKHVRAGLGGRAVPLLAVSKNKPGQDRWKFS</sequence>
<dbReference type="STRING" id="1742973.COMA2_40172"/>
<keyword evidence="2" id="KW-1185">Reference proteome</keyword>
<reference evidence="1" key="1">
    <citation type="submission" date="2015-10" db="EMBL/GenBank/DDBJ databases">
        <authorList>
            <person name="Gilbert D.G."/>
        </authorList>
    </citation>
    <scope>NUCLEOTIDE SEQUENCE [LARGE SCALE GENOMIC DNA]</scope>
    <source>
        <strain evidence="1">COMA2</strain>
    </source>
</reference>
<protein>
    <submittedName>
        <fullName evidence="1">Uncharacterized protein</fullName>
    </submittedName>
</protein>
<organism evidence="1 2">
    <name type="scientific">Candidatus Nitrospira nitrificans</name>
    <dbReference type="NCBI Taxonomy" id="1742973"/>
    <lineage>
        <taxon>Bacteria</taxon>
        <taxon>Pseudomonadati</taxon>
        <taxon>Nitrospirota</taxon>
        <taxon>Nitrospiria</taxon>
        <taxon>Nitrospirales</taxon>
        <taxon>Nitrospiraceae</taxon>
        <taxon>Nitrospira</taxon>
    </lineage>
</organism>
<dbReference type="Proteomes" id="UP000198736">
    <property type="component" value="Unassembled WGS sequence"/>
</dbReference>
<evidence type="ECO:0000313" key="1">
    <source>
        <dbReference type="EMBL" id="CUS38071.1"/>
    </source>
</evidence>
<dbReference type="AlphaFoldDB" id="A0A0S4LKF1"/>
<accession>A0A0S4LKF1</accession>
<dbReference type="EMBL" id="CZPZ01000031">
    <property type="protein sequence ID" value="CUS38071.1"/>
    <property type="molecule type" value="Genomic_DNA"/>
</dbReference>
<proteinExistence type="predicted"/>